<organism evidence="1 2">
    <name type="scientific">Xanthomonas phage vB_Xar_IVIA-DoCa5</name>
    <dbReference type="NCBI Taxonomy" id="2975532"/>
    <lineage>
        <taxon>Viruses</taxon>
        <taxon>Duplodnaviria</taxon>
        <taxon>Heunggongvirae</taxon>
        <taxon>Uroviricota</taxon>
        <taxon>Caudoviricetes</taxon>
        <taxon>Mesyanzhinovviridae</taxon>
        <taxon>Bradleyvirinae</taxon>
        <taxon>Docaquintavirus</taxon>
        <taxon>Docaquintavirus doca5</taxon>
    </lineage>
</organism>
<reference evidence="1" key="1">
    <citation type="submission" date="2022-07" db="EMBL/GenBank/DDBJ databases">
        <title>Comparative analysis of new lytic phages for the biological control of phytopathogenic Xanthomonas spp.</title>
        <authorList>
            <person name="Domingo-Calap M.L."/>
            <person name="Bernabeu-Gimeno M."/>
            <person name="Aure C.M."/>
            <person name="Marco-Noales E."/>
            <person name="Domingo-Calap P."/>
        </authorList>
    </citation>
    <scope>NUCLEOTIDE SEQUENCE</scope>
</reference>
<evidence type="ECO:0000313" key="2">
    <source>
        <dbReference type="Proteomes" id="UP001164549"/>
    </source>
</evidence>
<dbReference type="InterPro" id="IPR009045">
    <property type="entry name" value="Zn_M74/Hedgehog-like"/>
</dbReference>
<protein>
    <submittedName>
        <fullName evidence="1">Endolysin</fullName>
    </submittedName>
</protein>
<dbReference type="SUPFAM" id="SSF55166">
    <property type="entry name" value="Hedgehog/DD-peptidase"/>
    <property type="match status" value="1"/>
</dbReference>
<dbReference type="CDD" id="cd14845">
    <property type="entry name" value="L-Ala-D-Glu_peptidase_like"/>
    <property type="match status" value="1"/>
</dbReference>
<dbReference type="Gene3D" id="3.30.1380.10">
    <property type="match status" value="1"/>
</dbReference>
<name>A0A9X9JMZ6_9CAUD</name>
<keyword evidence="2" id="KW-1185">Reference proteome</keyword>
<gene>
    <name evidence="1" type="ORF">IVIADoCa5_33</name>
</gene>
<sequence>MTSFVLGMRSRANLRGVHKHLVNVVERSIELTSVDFQVFEGLRTRERQTKLVAQGASQTMNSRHIVGASGYGHAVDLVPMIDFNGDGRLELRWDWSLCYRVADAVRRASVELQVPIRWGGVWDRTLADLAADDLEDEVAAYVARRRANGLKAFLDGPHFELPASLYP</sequence>
<proteinExistence type="predicted"/>
<dbReference type="Proteomes" id="UP001164549">
    <property type="component" value="Segment"/>
</dbReference>
<accession>A0A9X9JMZ6</accession>
<evidence type="ECO:0000313" key="1">
    <source>
        <dbReference type="EMBL" id="UYA98703.1"/>
    </source>
</evidence>
<dbReference type="EMBL" id="ON932079">
    <property type="protein sequence ID" value="UYA98703.1"/>
    <property type="molecule type" value="Genomic_DNA"/>
</dbReference>